<keyword evidence="13" id="KW-1185">Reference proteome</keyword>
<dbReference type="UniPathway" id="UPA00359">
    <property type="reaction ID" value="UER00480"/>
</dbReference>
<comment type="catalytic activity">
    <reaction evidence="10">
        <text>UDP-2-N,3-O-bis[(3R)-3-hydroxytetradecanoyl]-alpha-D-glucosamine + H2O = 2-N,3-O-bis[(3R)-3-hydroxytetradecanoyl]-alpha-D-glucosaminyl 1-phosphate + UMP + 2 H(+)</text>
        <dbReference type="Rhea" id="RHEA:25213"/>
        <dbReference type="ChEBI" id="CHEBI:15377"/>
        <dbReference type="ChEBI" id="CHEBI:15378"/>
        <dbReference type="ChEBI" id="CHEBI:57865"/>
        <dbReference type="ChEBI" id="CHEBI:57957"/>
        <dbReference type="ChEBI" id="CHEBI:78847"/>
        <dbReference type="EC" id="3.6.1.54"/>
    </reaction>
</comment>
<dbReference type="NCBIfam" id="NF003743">
    <property type="entry name" value="PRK05340.1"/>
    <property type="match status" value="1"/>
</dbReference>
<feature type="binding site" evidence="10">
    <location>
        <position position="41"/>
    </location>
    <ligand>
        <name>Mn(2+)</name>
        <dbReference type="ChEBI" id="CHEBI:29035"/>
        <label>1</label>
    </ligand>
</feature>
<dbReference type="RefSeq" id="WP_125015341.1">
    <property type="nucleotide sequence ID" value="NZ_QWEZ01000001.1"/>
</dbReference>
<dbReference type="PANTHER" id="PTHR34990">
    <property type="entry name" value="UDP-2,3-DIACYLGLUCOSAMINE HYDROLASE-RELATED"/>
    <property type="match status" value="1"/>
</dbReference>
<keyword evidence="7 10" id="KW-0443">Lipid metabolism</keyword>
<evidence type="ECO:0000313" key="12">
    <source>
        <dbReference type="EMBL" id="RRJ84910.1"/>
    </source>
</evidence>
<evidence type="ECO:0000256" key="1">
    <source>
        <dbReference type="ARBA" id="ARBA00022475"/>
    </source>
</evidence>
<dbReference type="CDD" id="cd07398">
    <property type="entry name" value="MPP_YbbF-LpxH"/>
    <property type="match status" value="1"/>
</dbReference>
<feature type="binding site" evidence="10">
    <location>
        <position position="10"/>
    </location>
    <ligand>
        <name>Mn(2+)</name>
        <dbReference type="ChEBI" id="CHEBI:29035"/>
        <label>1</label>
    </ligand>
</feature>
<evidence type="ECO:0000256" key="7">
    <source>
        <dbReference type="ARBA" id="ARBA00023098"/>
    </source>
</evidence>
<protein>
    <recommendedName>
        <fullName evidence="10">UDP-2,3-diacylglucosamine hydrolase</fullName>
        <ecNumber evidence="10">3.6.1.54</ecNumber>
    </recommendedName>
    <alternativeName>
        <fullName evidence="10">UDP-2,3-diacylglucosamine diphosphatase</fullName>
    </alternativeName>
</protein>
<comment type="caution">
    <text evidence="10">Lacks conserved residue(s) required for the propagation of feature annotation.</text>
</comment>
<dbReference type="GO" id="GO:0005737">
    <property type="term" value="C:cytoplasm"/>
    <property type="evidence" value="ECO:0007669"/>
    <property type="project" value="InterPro"/>
</dbReference>
<dbReference type="Proteomes" id="UP000280792">
    <property type="component" value="Unassembled WGS sequence"/>
</dbReference>
<feature type="binding site" evidence="10">
    <location>
        <begin position="79"/>
        <end position="80"/>
    </location>
    <ligand>
        <name>substrate</name>
    </ligand>
</feature>
<dbReference type="AlphaFoldDB" id="A0A3P3VQL5"/>
<accession>A0A3P3VQL5</accession>
<dbReference type="GO" id="GO:0030145">
    <property type="term" value="F:manganese ion binding"/>
    <property type="evidence" value="ECO:0007669"/>
    <property type="project" value="UniProtKB-UniRule"/>
</dbReference>
<feature type="domain" description="Calcineurin-like phosphoesterase" evidence="11">
    <location>
        <begin position="1"/>
        <end position="199"/>
    </location>
</feature>
<feature type="binding site" evidence="10">
    <location>
        <position position="197"/>
    </location>
    <ligand>
        <name>Mn(2+)</name>
        <dbReference type="ChEBI" id="CHEBI:29035"/>
        <label>1</label>
    </ligand>
</feature>
<dbReference type="SUPFAM" id="SSF56300">
    <property type="entry name" value="Metallo-dependent phosphatases"/>
    <property type="match status" value="1"/>
</dbReference>
<feature type="binding site" evidence="10">
    <location>
        <position position="167"/>
    </location>
    <ligand>
        <name>substrate</name>
    </ligand>
</feature>
<dbReference type="PANTHER" id="PTHR34990:SF1">
    <property type="entry name" value="UDP-2,3-DIACYLGLUCOSAMINE HYDROLASE"/>
    <property type="match status" value="1"/>
</dbReference>
<keyword evidence="4 10" id="KW-0441">Lipid A biosynthesis</keyword>
<dbReference type="HAMAP" id="MF_00575">
    <property type="entry name" value="LpxH"/>
    <property type="match status" value="1"/>
</dbReference>
<feature type="binding site" evidence="10">
    <location>
        <position position="114"/>
    </location>
    <ligand>
        <name>Mn(2+)</name>
        <dbReference type="ChEBI" id="CHEBI:29035"/>
        <label>2</label>
    </ligand>
</feature>
<comment type="subcellular location">
    <subcellularLocation>
        <location evidence="10">Cell inner membrane</location>
        <topology evidence="10">Peripheral membrane protein</topology>
        <orientation evidence="10">Cytoplasmic side</orientation>
    </subcellularLocation>
</comment>
<feature type="binding site" evidence="10">
    <location>
        <position position="160"/>
    </location>
    <ligand>
        <name>substrate</name>
    </ligand>
</feature>
<gene>
    <name evidence="10" type="primary">lpxH</name>
    <name evidence="12" type="ORF">D0544_07460</name>
</gene>
<keyword evidence="3 10" id="KW-0997">Cell inner membrane</keyword>
<evidence type="ECO:0000256" key="6">
    <source>
        <dbReference type="ARBA" id="ARBA00022801"/>
    </source>
</evidence>
<evidence type="ECO:0000313" key="13">
    <source>
        <dbReference type="Proteomes" id="UP000280792"/>
    </source>
</evidence>
<dbReference type="EC" id="3.6.1.54" evidence="10"/>
<reference evidence="12 13" key="2">
    <citation type="submission" date="2018-12" db="EMBL/GenBank/DDBJ databases">
        <title>Simiduia agarivorans gen. nov., sp. nov., a marine, agarolytic bacterium isolated from shallow coastal water from Keelung, Taiwan.</title>
        <authorList>
            <person name="Shieh W.Y."/>
        </authorList>
    </citation>
    <scope>NUCLEOTIDE SEQUENCE [LARGE SCALE GENOMIC DNA]</scope>
    <source>
        <strain evidence="12 13">GTF-13</strain>
    </source>
</reference>
<evidence type="ECO:0000256" key="9">
    <source>
        <dbReference type="ARBA" id="ARBA00023211"/>
    </source>
</evidence>
<dbReference type="GO" id="GO:0008758">
    <property type="term" value="F:UDP-2,3-diacylglucosamine hydrolase activity"/>
    <property type="evidence" value="ECO:0007669"/>
    <property type="project" value="UniProtKB-UniRule"/>
</dbReference>
<dbReference type="Pfam" id="PF00149">
    <property type="entry name" value="Metallophos"/>
    <property type="match status" value="1"/>
</dbReference>
<dbReference type="InterPro" id="IPR010138">
    <property type="entry name" value="UDP-diacylglucosamine_Hdrlase"/>
</dbReference>
<feature type="binding site" evidence="10">
    <location>
        <position position="79"/>
    </location>
    <ligand>
        <name>Mn(2+)</name>
        <dbReference type="ChEBI" id="CHEBI:29035"/>
        <label>2</label>
    </ligand>
</feature>
<feature type="binding site" evidence="10">
    <location>
        <position position="122"/>
    </location>
    <ligand>
        <name>substrate</name>
    </ligand>
</feature>
<evidence type="ECO:0000259" key="11">
    <source>
        <dbReference type="Pfam" id="PF00149"/>
    </source>
</evidence>
<organism evidence="12 13">
    <name type="scientific">Aestuariirhabdus litorea</name>
    <dbReference type="NCBI Taxonomy" id="2528527"/>
    <lineage>
        <taxon>Bacteria</taxon>
        <taxon>Pseudomonadati</taxon>
        <taxon>Pseudomonadota</taxon>
        <taxon>Gammaproteobacteria</taxon>
        <taxon>Oceanospirillales</taxon>
        <taxon>Aestuariirhabdaceae</taxon>
        <taxon>Aestuariirhabdus</taxon>
    </lineage>
</organism>
<comment type="pathway">
    <text evidence="10">Glycolipid biosynthesis; lipid IV(A) biosynthesis; lipid IV(A) from (3R)-3-hydroxytetradecanoyl-[acyl-carrier-protein] and UDP-N-acetyl-alpha-D-glucosamine: step 4/6.</text>
</comment>
<comment type="caution">
    <text evidence="12">The sequence shown here is derived from an EMBL/GenBank/DDBJ whole genome shotgun (WGS) entry which is preliminary data.</text>
</comment>
<dbReference type="InterPro" id="IPR004843">
    <property type="entry name" value="Calcineurin-like_PHP"/>
</dbReference>
<keyword evidence="8 10" id="KW-0472">Membrane</keyword>
<evidence type="ECO:0000256" key="2">
    <source>
        <dbReference type="ARBA" id="ARBA00022516"/>
    </source>
</evidence>
<feature type="binding site" evidence="10">
    <location>
        <position position="195"/>
    </location>
    <ligand>
        <name>substrate</name>
    </ligand>
</feature>
<keyword evidence="6 10" id="KW-0378">Hydrolase</keyword>
<dbReference type="Gene3D" id="3.60.21.10">
    <property type="match status" value="1"/>
</dbReference>
<evidence type="ECO:0000256" key="10">
    <source>
        <dbReference type="HAMAP-Rule" id="MF_00575"/>
    </source>
</evidence>
<evidence type="ECO:0000256" key="4">
    <source>
        <dbReference type="ARBA" id="ARBA00022556"/>
    </source>
</evidence>
<proteinExistence type="inferred from homology"/>
<feature type="binding site" evidence="10">
    <location>
        <position position="195"/>
    </location>
    <ligand>
        <name>Mn(2+)</name>
        <dbReference type="ChEBI" id="CHEBI:29035"/>
        <label>2</label>
    </ligand>
</feature>
<dbReference type="EMBL" id="QWEZ01000001">
    <property type="protein sequence ID" value="RRJ84910.1"/>
    <property type="molecule type" value="Genomic_DNA"/>
</dbReference>
<evidence type="ECO:0000256" key="8">
    <source>
        <dbReference type="ARBA" id="ARBA00023136"/>
    </source>
</evidence>
<dbReference type="GO" id="GO:0009245">
    <property type="term" value="P:lipid A biosynthetic process"/>
    <property type="evidence" value="ECO:0007669"/>
    <property type="project" value="UniProtKB-UniRule"/>
</dbReference>
<dbReference type="NCBIfam" id="TIGR01854">
    <property type="entry name" value="lipid_A_lpxH"/>
    <property type="match status" value="1"/>
</dbReference>
<reference evidence="12 13" key="1">
    <citation type="submission" date="2018-08" db="EMBL/GenBank/DDBJ databases">
        <authorList>
            <person name="Khan S.A."/>
        </authorList>
    </citation>
    <scope>NUCLEOTIDE SEQUENCE [LARGE SCALE GENOMIC DNA]</scope>
    <source>
        <strain evidence="12 13">GTF-13</strain>
    </source>
</reference>
<comment type="function">
    <text evidence="10">Hydrolyzes the pyrophosphate bond of UDP-2,3-diacylglucosamine to yield 2,3-diacylglucosamine 1-phosphate (lipid X) and UMP by catalyzing the attack of water at the alpha-P atom. Involved in the biosynthesis of lipid A, a phosphorylated glycolipid that anchors the lipopolysaccharide to the outer membrane of the cell.</text>
</comment>
<comment type="cofactor">
    <cofactor evidence="10">
        <name>Mn(2+)</name>
        <dbReference type="ChEBI" id="CHEBI:29035"/>
    </cofactor>
    <text evidence="10">Binds 2 Mn(2+) ions per subunit in a binuclear metal center.</text>
</comment>
<dbReference type="InterPro" id="IPR043461">
    <property type="entry name" value="LpxH-like"/>
</dbReference>
<evidence type="ECO:0000256" key="3">
    <source>
        <dbReference type="ARBA" id="ARBA00022519"/>
    </source>
</evidence>
<name>A0A3P3VQL5_9GAMM</name>
<sequence length="243" mass="27894">MTTLFISDLHLQEECPAISRAFFDLLDSPGEGIEALYILGDFFEYWVGDDGMTPFQKEVAEAVKRFSEQVAPVYFMHGNRDLLIGKRFAREAGCTLLPDPCVINLYGQPTLLMHGDSLCTLDLAYQRFRRVTRNPVARWLILHLPLSYRIESIRKLRNRSREQGPTKSREIMDVTPAEVERVMTLFGCRLLIHGHTHRPARHPLRVRGEKAERIVLGDWGNHGWLLRASEQSLELEKFPIAAP</sequence>
<keyword evidence="5 10" id="KW-0479">Metal-binding</keyword>
<keyword evidence="9 10" id="KW-0464">Manganese</keyword>
<keyword evidence="2 10" id="KW-0444">Lipid biosynthesis</keyword>
<keyword evidence="1 10" id="KW-1003">Cell membrane</keyword>
<comment type="similarity">
    <text evidence="10">Belongs to the LpxH family.</text>
</comment>
<feature type="binding site" evidence="10">
    <location>
        <position position="8"/>
    </location>
    <ligand>
        <name>Mn(2+)</name>
        <dbReference type="ChEBI" id="CHEBI:29035"/>
        <label>1</label>
    </ligand>
</feature>
<dbReference type="InterPro" id="IPR029052">
    <property type="entry name" value="Metallo-depent_PP-like"/>
</dbReference>
<feature type="binding site" evidence="10">
    <location>
        <position position="41"/>
    </location>
    <ligand>
        <name>Mn(2+)</name>
        <dbReference type="ChEBI" id="CHEBI:29035"/>
        <label>2</label>
    </ligand>
</feature>
<dbReference type="GO" id="GO:0019897">
    <property type="term" value="C:extrinsic component of plasma membrane"/>
    <property type="evidence" value="ECO:0007669"/>
    <property type="project" value="UniProtKB-UniRule"/>
</dbReference>
<evidence type="ECO:0000256" key="5">
    <source>
        <dbReference type="ARBA" id="ARBA00022723"/>
    </source>
</evidence>